<evidence type="ECO:0000256" key="5">
    <source>
        <dbReference type="SAM" id="SignalP"/>
    </source>
</evidence>
<keyword evidence="4" id="KW-0378">Hydrolase</keyword>
<evidence type="ECO:0000259" key="6">
    <source>
        <dbReference type="Pfam" id="PF18962"/>
    </source>
</evidence>
<proteinExistence type="inferred from homology"/>
<gene>
    <name evidence="7" type="ORF">EAH69_07835</name>
</gene>
<evidence type="ECO:0000256" key="2">
    <source>
        <dbReference type="ARBA" id="ARBA00022722"/>
    </source>
</evidence>
<evidence type="ECO:0000256" key="4">
    <source>
        <dbReference type="ARBA" id="ARBA00022801"/>
    </source>
</evidence>
<keyword evidence="2" id="KW-0540">Nuclease</keyword>
<evidence type="ECO:0000313" key="7">
    <source>
        <dbReference type="EMBL" id="RLZ09688.1"/>
    </source>
</evidence>
<comment type="similarity">
    <text evidence="1">Belongs to the EndA/NucM nuclease family.</text>
</comment>
<organism evidence="7 8">
    <name type="scientific">Faecalibacter macacae</name>
    <dbReference type="NCBI Taxonomy" id="1859289"/>
    <lineage>
        <taxon>Bacteria</taxon>
        <taxon>Pseudomonadati</taxon>
        <taxon>Bacteroidota</taxon>
        <taxon>Flavobacteriia</taxon>
        <taxon>Flavobacteriales</taxon>
        <taxon>Weeksellaceae</taxon>
        <taxon>Faecalibacter</taxon>
    </lineage>
</organism>
<dbReference type="SUPFAM" id="SSF54060">
    <property type="entry name" value="His-Me finger endonucleases"/>
    <property type="match status" value="1"/>
</dbReference>
<dbReference type="Pfam" id="PF04231">
    <property type="entry name" value="Endonuclease_1"/>
    <property type="match status" value="1"/>
</dbReference>
<dbReference type="AlphaFoldDB" id="A0A3L9M9J3"/>
<feature type="domain" description="Secretion system C-terminal sorting" evidence="6">
    <location>
        <begin position="314"/>
        <end position="380"/>
    </location>
</feature>
<dbReference type="Proteomes" id="UP000275348">
    <property type="component" value="Unassembled WGS sequence"/>
</dbReference>
<evidence type="ECO:0000256" key="3">
    <source>
        <dbReference type="ARBA" id="ARBA00022729"/>
    </source>
</evidence>
<dbReference type="OrthoDB" id="5485925at2"/>
<comment type="caution">
    <text evidence="7">The sequence shown here is derived from an EMBL/GenBank/DDBJ whole genome shotgun (WGS) entry which is preliminary data.</text>
</comment>
<dbReference type="PANTHER" id="PTHR33607">
    <property type="entry name" value="ENDONUCLEASE-1"/>
    <property type="match status" value="1"/>
</dbReference>
<sequence>MKKAIYSILFINLSLSAFAQIPTGYYDNANGTGYALKTQLHEIIKANHTDRTYNGLKDLYKSTDPKNGFRDKYYENDDTVLDIYSENPTGRDPYNYIPGDNLGAGQEGGGYNREHLVPQSFFDEYKTNPMRTDAFHVWPTDGKVNGWRSNFAFGNVVNRNSASPCNSGATNTPCKSLNGTTKGKYITNNSITVVEPIDEFKGDIARALLYFSTRYEDMMPDFYRTTRSNSKVMFDGSTNKAFSDEFLNQLITWHVQDPVSQRELDINDLIYNYQGNRNPYIDNPDYVQRIWGTLSSTDFDYQDRTDISVINTNNQSVIVELKNNNKKIQQVSVYNLNGQLVQQEQNHNNSEKMEIKILTKGVYVIKVVGNGLEINRKVIIK</sequence>
<keyword evidence="8" id="KW-1185">Reference proteome</keyword>
<evidence type="ECO:0000256" key="1">
    <source>
        <dbReference type="ARBA" id="ARBA00006429"/>
    </source>
</evidence>
<name>A0A3L9M9J3_9FLAO</name>
<feature type="signal peptide" evidence="5">
    <location>
        <begin position="1"/>
        <end position="19"/>
    </location>
</feature>
<dbReference type="RefSeq" id="WP_121934641.1">
    <property type="nucleotide sequence ID" value="NZ_RDOJ01000009.1"/>
</dbReference>
<dbReference type="Gene3D" id="2.60.120.380">
    <property type="match status" value="1"/>
</dbReference>
<feature type="chain" id="PRO_5018185415" evidence="5">
    <location>
        <begin position="20"/>
        <end position="381"/>
    </location>
</feature>
<dbReference type="EMBL" id="RDOJ01000009">
    <property type="protein sequence ID" value="RLZ09688.1"/>
    <property type="molecule type" value="Genomic_DNA"/>
</dbReference>
<dbReference type="PANTHER" id="PTHR33607:SF2">
    <property type="entry name" value="ENDONUCLEASE-1"/>
    <property type="match status" value="1"/>
</dbReference>
<keyword evidence="3 5" id="KW-0732">Signal</keyword>
<dbReference type="GO" id="GO:0004518">
    <property type="term" value="F:nuclease activity"/>
    <property type="evidence" value="ECO:0007669"/>
    <property type="project" value="UniProtKB-KW"/>
</dbReference>
<dbReference type="InterPro" id="IPR044925">
    <property type="entry name" value="His-Me_finger_sf"/>
</dbReference>
<dbReference type="GO" id="GO:0016787">
    <property type="term" value="F:hydrolase activity"/>
    <property type="evidence" value="ECO:0007669"/>
    <property type="project" value="UniProtKB-KW"/>
</dbReference>
<accession>A0A3L9M9J3</accession>
<dbReference type="NCBIfam" id="TIGR04183">
    <property type="entry name" value="Por_Secre_tail"/>
    <property type="match status" value="1"/>
</dbReference>
<dbReference type="InterPro" id="IPR026444">
    <property type="entry name" value="Secre_tail"/>
</dbReference>
<reference evidence="7 8" key="1">
    <citation type="submission" date="2018-10" db="EMBL/GenBank/DDBJ databases">
        <authorList>
            <person name="Chen X."/>
        </authorList>
    </citation>
    <scope>NUCLEOTIDE SEQUENCE [LARGE SCALE GENOMIC DNA]</scope>
    <source>
        <strain evidence="7 8">YIM 102668</strain>
    </source>
</reference>
<dbReference type="InterPro" id="IPR007346">
    <property type="entry name" value="Endonuclease-I"/>
</dbReference>
<dbReference type="Pfam" id="PF18962">
    <property type="entry name" value="Por_Secre_tail"/>
    <property type="match status" value="1"/>
</dbReference>
<protein>
    <submittedName>
        <fullName evidence="7">T9SS C-terminal target domain-containing protein</fullName>
    </submittedName>
</protein>
<evidence type="ECO:0000313" key="8">
    <source>
        <dbReference type="Proteomes" id="UP000275348"/>
    </source>
</evidence>